<dbReference type="Proteomes" id="UP000184275">
    <property type="component" value="Unassembled WGS sequence"/>
</dbReference>
<evidence type="ECO:0000313" key="1">
    <source>
        <dbReference type="EMBL" id="SHK12875.1"/>
    </source>
</evidence>
<name>A0A1M6PY06_9BACT</name>
<accession>A0A1M6PY06</accession>
<reference evidence="2" key="1">
    <citation type="submission" date="2016-11" db="EMBL/GenBank/DDBJ databases">
        <authorList>
            <person name="Varghese N."/>
            <person name="Submissions S."/>
        </authorList>
    </citation>
    <scope>NUCLEOTIDE SEQUENCE [LARGE SCALE GENOMIC DNA]</scope>
    <source>
        <strain evidence="2">UWOS</strain>
    </source>
</reference>
<evidence type="ECO:0000313" key="2">
    <source>
        <dbReference type="Proteomes" id="UP000184275"/>
    </source>
</evidence>
<protein>
    <submittedName>
        <fullName evidence="1">Uncharacterized protein</fullName>
    </submittedName>
</protein>
<dbReference type="AlphaFoldDB" id="A0A1M6PY06"/>
<dbReference type="EMBL" id="FRAW01000001">
    <property type="protein sequence ID" value="SHK12875.1"/>
    <property type="molecule type" value="Genomic_DNA"/>
</dbReference>
<organism evidence="1 2">
    <name type="scientific">Fibrobacter intestinalis</name>
    <dbReference type="NCBI Taxonomy" id="28122"/>
    <lineage>
        <taxon>Bacteria</taxon>
        <taxon>Pseudomonadati</taxon>
        <taxon>Fibrobacterota</taxon>
        <taxon>Fibrobacteria</taxon>
        <taxon>Fibrobacterales</taxon>
        <taxon>Fibrobacteraceae</taxon>
        <taxon>Fibrobacter</taxon>
    </lineage>
</organism>
<dbReference type="RefSeq" id="WP_143159271.1">
    <property type="nucleotide sequence ID" value="NZ_FRAW01000001.1"/>
</dbReference>
<gene>
    <name evidence="1" type="ORF">SAMN05720469_101171</name>
</gene>
<keyword evidence="2" id="KW-1185">Reference proteome</keyword>
<proteinExistence type="predicted"/>
<sequence length="84" mass="9683">MEPNHIPFENLPITNRFMFALVFSRKHIAKPFLETILGIKILDLQEPESEKSTETSPFNKGARGNIVFVAPDRGDRYFNKGLYE</sequence>